<evidence type="ECO:0000313" key="2">
    <source>
        <dbReference type="Proteomes" id="UP000006514"/>
    </source>
</evidence>
<dbReference type="EMBL" id="JH688336">
    <property type="protein sequence ID" value="EJD33259.1"/>
    <property type="molecule type" value="Genomic_DNA"/>
</dbReference>
<proteinExistence type="predicted"/>
<reference evidence="2" key="1">
    <citation type="journal article" date="2012" name="Science">
        <title>The Paleozoic origin of enzymatic lignin decomposition reconstructed from 31 fungal genomes.</title>
        <authorList>
            <person name="Floudas D."/>
            <person name="Binder M."/>
            <person name="Riley R."/>
            <person name="Barry K."/>
            <person name="Blanchette R.A."/>
            <person name="Henrissat B."/>
            <person name="Martinez A.T."/>
            <person name="Otillar R."/>
            <person name="Spatafora J.W."/>
            <person name="Yadav J.S."/>
            <person name="Aerts A."/>
            <person name="Benoit I."/>
            <person name="Boyd A."/>
            <person name="Carlson A."/>
            <person name="Copeland A."/>
            <person name="Coutinho P.M."/>
            <person name="de Vries R.P."/>
            <person name="Ferreira P."/>
            <person name="Findley K."/>
            <person name="Foster B."/>
            <person name="Gaskell J."/>
            <person name="Glotzer D."/>
            <person name="Gorecki P."/>
            <person name="Heitman J."/>
            <person name="Hesse C."/>
            <person name="Hori C."/>
            <person name="Igarashi K."/>
            <person name="Jurgens J.A."/>
            <person name="Kallen N."/>
            <person name="Kersten P."/>
            <person name="Kohler A."/>
            <person name="Kuees U."/>
            <person name="Kumar T.K.A."/>
            <person name="Kuo A."/>
            <person name="LaButti K."/>
            <person name="Larrondo L.F."/>
            <person name="Lindquist E."/>
            <person name="Ling A."/>
            <person name="Lombard V."/>
            <person name="Lucas S."/>
            <person name="Lundell T."/>
            <person name="Martin R."/>
            <person name="McLaughlin D.J."/>
            <person name="Morgenstern I."/>
            <person name="Morin E."/>
            <person name="Murat C."/>
            <person name="Nagy L.G."/>
            <person name="Nolan M."/>
            <person name="Ohm R.A."/>
            <person name="Patyshakuliyeva A."/>
            <person name="Rokas A."/>
            <person name="Ruiz-Duenas F.J."/>
            <person name="Sabat G."/>
            <person name="Salamov A."/>
            <person name="Samejima M."/>
            <person name="Schmutz J."/>
            <person name="Slot J.C."/>
            <person name="St John F."/>
            <person name="Stenlid J."/>
            <person name="Sun H."/>
            <person name="Sun S."/>
            <person name="Syed K."/>
            <person name="Tsang A."/>
            <person name="Wiebenga A."/>
            <person name="Young D."/>
            <person name="Pisabarro A."/>
            <person name="Eastwood D.C."/>
            <person name="Martin F."/>
            <person name="Cullen D."/>
            <person name="Grigoriev I.V."/>
            <person name="Hibbett D.S."/>
        </authorList>
    </citation>
    <scope>NUCLEOTIDE SEQUENCE [LARGE SCALE GENOMIC DNA]</scope>
    <source>
        <strain evidence="2">TFB10046</strain>
    </source>
</reference>
<dbReference type="KEGG" id="adl:AURDEDRAFT_131782"/>
<dbReference type="Proteomes" id="UP000006514">
    <property type="component" value="Unassembled WGS sequence"/>
</dbReference>
<evidence type="ECO:0000313" key="1">
    <source>
        <dbReference type="EMBL" id="EJD33259.1"/>
    </source>
</evidence>
<name>J0CSJ1_AURST</name>
<dbReference type="OrthoDB" id="6039950at2759"/>
<dbReference type="AlphaFoldDB" id="J0CSJ1"/>
<dbReference type="InParanoid" id="J0CSJ1"/>
<accession>J0CSJ1</accession>
<keyword evidence="2" id="KW-1185">Reference proteome</keyword>
<gene>
    <name evidence="1" type="ORF">AURDEDRAFT_131782</name>
</gene>
<sequence>MHSARARVVPLVMVESMLDRLNEMVKKFAAVDTRILVQFEEKHDAFPDRNGLFPGLMLSASSIRGGRAALYRPRNVLILDDGCWADDGRDRVGRDSIDTLMSSRWARLVAGTSLRYKRSNRLNARAQTRQLCISVTRANAVPRTKLFKALATSWSLFETSTNPELDQGLPQQAA</sequence>
<protein>
    <submittedName>
        <fullName evidence="1">Uncharacterized protein</fullName>
    </submittedName>
</protein>
<organism evidence="1 2">
    <name type="scientific">Auricularia subglabra (strain TFB-10046 / SS5)</name>
    <name type="common">White-rot fungus</name>
    <name type="synonym">Auricularia delicata (strain TFB10046)</name>
    <dbReference type="NCBI Taxonomy" id="717982"/>
    <lineage>
        <taxon>Eukaryota</taxon>
        <taxon>Fungi</taxon>
        <taxon>Dikarya</taxon>
        <taxon>Basidiomycota</taxon>
        <taxon>Agaricomycotina</taxon>
        <taxon>Agaricomycetes</taxon>
        <taxon>Auriculariales</taxon>
        <taxon>Auriculariaceae</taxon>
        <taxon>Auricularia</taxon>
    </lineage>
</organism>